<evidence type="ECO:0000313" key="2">
    <source>
        <dbReference type="EMBL" id="KAH1907499.1"/>
    </source>
</evidence>
<comment type="caution">
    <text evidence="2">The sequence shown here is derived from an EMBL/GenBank/DDBJ whole genome shotgun (WGS) entry which is preliminary data.</text>
</comment>
<proteinExistence type="predicted"/>
<evidence type="ECO:0000313" key="3">
    <source>
        <dbReference type="Proteomes" id="UP000813423"/>
    </source>
</evidence>
<reference evidence="2" key="1">
    <citation type="submission" date="2021-08" db="EMBL/GenBank/DDBJ databases">
        <title>Global Aspergillus fumigatus from environmental and clinical sources.</title>
        <authorList>
            <person name="Barber A."/>
            <person name="Sae-Ong T."/>
        </authorList>
    </citation>
    <scope>NUCLEOTIDE SEQUENCE</scope>
    <source>
        <strain evidence="2">NRZ-2016-071</strain>
    </source>
</reference>
<dbReference type="PROSITE" id="PS50297">
    <property type="entry name" value="ANK_REP_REGION"/>
    <property type="match status" value="1"/>
</dbReference>
<sequence>MDIHKDIRTGRLTATGLQQYLETHGINDTDSKGWTLLATAVRAGHLKMVELLLKQHADPNTKSHGFAPIHLAVTAKAERLQIISLLHSAKADLNAQDPDGNTAIISAIEQTQDDKVIRLLRRLGANLDAQGRSGKTAKQLAESSNNMLVRQAVQPDRPILDRLRTVTWIVNVVVGAFRYVVRTFIQKPVYKIFDVFKGRRQAPPQPAQAGPAIKHPQTEAGFKKSLDSYIEDSCLDKFFSPGSKFLQEVSQKAAKLKDDPRNKYKPDQIKDLTRVALYQPVLYCDDSSSMREEMRWEAQRELVKRITNIATQLVPEDKGVHLRFINRAEPGWDDLRSEAIEENMTFEPSGNTQIGTKLRDKILQPFIYDVLNRGIPLERPYLIMMITDGCPTAEAENTLKDVVMECGRKLREKGYERQAVMFQISQIGNDQGADNFLKTLMADESALNEVLRATAEILDEKYESLRKNERELEEWLLKLLVSPITYENE</sequence>
<dbReference type="InterPro" id="IPR002110">
    <property type="entry name" value="Ankyrin_rpt"/>
</dbReference>
<name>A0A9P8NFR9_ASPFM</name>
<dbReference type="PANTHER" id="PTHR34706">
    <property type="entry name" value="SLR1338 PROTEIN"/>
    <property type="match status" value="1"/>
</dbReference>
<accession>A0A9P8NFR9</accession>
<feature type="repeat" description="ANK" evidence="1">
    <location>
        <begin position="32"/>
        <end position="64"/>
    </location>
</feature>
<dbReference type="SMART" id="SM00248">
    <property type="entry name" value="ANK"/>
    <property type="match status" value="3"/>
</dbReference>
<dbReference type="Gene3D" id="1.25.40.20">
    <property type="entry name" value="Ankyrin repeat-containing domain"/>
    <property type="match status" value="1"/>
</dbReference>
<dbReference type="Proteomes" id="UP000813423">
    <property type="component" value="Unassembled WGS sequence"/>
</dbReference>
<dbReference type="PANTHER" id="PTHR34706:SF3">
    <property type="entry name" value="ANKYRIN REPEAT PROTEIN (AFU_ORTHOLOGUE AFUA_7G06200)"/>
    <property type="match status" value="1"/>
</dbReference>
<dbReference type="PROSITE" id="PS50088">
    <property type="entry name" value="ANK_REPEAT"/>
    <property type="match status" value="3"/>
</dbReference>
<dbReference type="EMBL" id="JAIBSC010000027">
    <property type="protein sequence ID" value="KAH1907499.1"/>
    <property type="molecule type" value="Genomic_DNA"/>
</dbReference>
<gene>
    <name evidence="2" type="ORF">KXV57_004239</name>
</gene>
<dbReference type="AlphaFoldDB" id="A0A9P8NFR9"/>
<feature type="repeat" description="ANK" evidence="1">
    <location>
        <begin position="99"/>
        <end position="132"/>
    </location>
</feature>
<dbReference type="SUPFAM" id="SSF48403">
    <property type="entry name" value="Ankyrin repeat"/>
    <property type="match status" value="1"/>
</dbReference>
<feature type="repeat" description="ANK" evidence="1">
    <location>
        <begin position="64"/>
        <end position="98"/>
    </location>
</feature>
<dbReference type="Pfam" id="PF12796">
    <property type="entry name" value="Ank_2"/>
    <property type="match status" value="1"/>
</dbReference>
<dbReference type="InterPro" id="IPR036770">
    <property type="entry name" value="Ankyrin_rpt-contain_sf"/>
</dbReference>
<dbReference type="SUPFAM" id="SSF53300">
    <property type="entry name" value="vWA-like"/>
    <property type="match status" value="1"/>
</dbReference>
<organism evidence="2 3">
    <name type="scientific">Aspergillus fumigatus</name>
    <name type="common">Neosartorya fumigata</name>
    <dbReference type="NCBI Taxonomy" id="746128"/>
    <lineage>
        <taxon>Eukaryota</taxon>
        <taxon>Fungi</taxon>
        <taxon>Dikarya</taxon>
        <taxon>Ascomycota</taxon>
        <taxon>Pezizomycotina</taxon>
        <taxon>Eurotiomycetes</taxon>
        <taxon>Eurotiomycetidae</taxon>
        <taxon>Eurotiales</taxon>
        <taxon>Aspergillaceae</taxon>
        <taxon>Aspergillus</taxon>
        <taxon>Aspergillus subgen. Fumigati</taxon>
    </lineage>
</organism>
<dbReference type="InterPro" id="IPR036465">
    <property type="entry name" value="vWFA_dom_sf"/>
</dbReference>
<evidence type="ECO:0008006" key="4">
    <source>
        <dbReference type="Google" id="ProtNLM"/>
    </source>
</evidence>
<protein>
    <recommendedName>
        <fullName evidence="4">Ankyrin repeat protein</fullName>
    </recommendedName>
</protein>
<evidence type="ECO:0000256" key="1">
    <source>
        <dbReference type="PROSITE-ProRule" id="PRU00023"/>
    </source>
</evidence>
<keyword evidence="1" id="KW-0040">ANK repeat</keyword>